<protein>
    <submittedName>
        <fullName evidence="1">Uncharacterized protein</fullName>
    </submittedName>
</protein>
<dbReference type="OrthoDB" id="6087427at2"/>
<proteinExistence type="predicted"/>
<sequence length="204" mass="22327">MLKIFRDARTAKLVAALSSGDRDTLAKLAAKVDKQQLSTPLSEGLNAAELALRAGQPDALTWVLERTESANSLDANGAPYTLIALRHAEHSLGLLNALLQAGADANAHFEGRSLLHWCFDCVKPEQLMLHLSRLVQHGADLSHGDELVSLAMLENDQATVHFLIHSGAPLPEALDRIDCSEAMRDYAKRCADDKRIREMMLGNR</sequence>
<comment type="caution">
    <text evidence="1">The sequence shown here is derived from an EMBL/GenBank/DDBJ whole genome shotgun (WGS) entry which is preliminary data.</text>
</comment>
<dbReference type="InterPro" id="IPR036770">
    <property type="entry name" value="Ankyrin_rpt-contain_sf"/>
</dbReference>
<keyword evidence="2" id="KW-1185">Reference proteome</keyword>
<dbReference type="Proteomes" id="UP000028252">
    <property type="component" value="Unassembled WGS sequence"/>
</dbReference>
<gene>
    <name evidence="1" type="ORF">ADIMK_1071</name>
</gene>
<evidence type="ECO:0000313" key="1">
    <source>
        <dbReference type="EMBL" id="KEA64618.1"/>
    </source>
</evidence>
<dbReference type="PATRIC" id="fig|1232683.4.peg.1061"/>
<dbReference type="eggNOG" id="ENOG50337BV">
    <property type="taxonomic scope" value="Bacteria"/>
</dbReference>
<reference evidence="1 2" key="1">
    <citation type="submission" date="2014-04" db="EMBL/GenBank/DDBJ databases">
        <title>Marinobacterium kochiensis sp. nov., isolated from sediment sample collected from Kochi backwaters in Kerala, India.</title>
        <authorList>
            <person name="Singh A."/>
            <person name="Pinnaka A.K."/>
        </authorList>
    </citation>
    <scope>NUCLEOTIDE SEQUENCE [LARGE SCALE GENOMIC DNA]</scope>
    <source>
        <strain evidence="1 2">AK27</strain>
    </source>
</reference>
<dbReference type="RefSeq" id="WP_036184639.1">
    <property type="nucleotide sequence ID" value="NZ_JMQN01000015.1"/>
</dbReference>
<organism evidence="1 2">
    <name type="scientific">Marinobacterium lacunae</name>
    <dbReference type="NCBI Taxonomy" id="1232683"/>
    <lineage>
        <taxon>Bacteria</taxon>
        <taxon>Pseudomonadati</taxon>
        <taxon>Pseudomonadota</taxon>
        <taxon>Gammaproteobacteria</taxon>
        <taxon>Oceanospirillales</taxon>
        <taxon>Oceanospirillaceae</taxon>
        <taxon>Marinobacterium</taxon>
    </lineage>
</organism>
<dbReference type="SUPFAM" id="SSF48403">
    <property type="entry name" value="Ankyrin repeat"/>
    <property type="match status" value="1"/>
</dbReference>
<dbReference type="STRING" id="1232683.ADIMK_1071"/>
<dbReference type="AlphaFoldDB" id="A0A081G1G3"/>
<dbReference type="EMBL" id="JMQN01000015">
    <property type="protein sequence ID" value="KEA64618.1"/>
    <property type="molecule type" value="Genomic_DNA"/>
</dbReference>
<name>A0A081G1G3_9GAMM</name>
<dbReference type="Gene3D" id="1.25.40.20">
    <property type="entry name" value="Ankyrin repeat-containing domain"/>
    <property type="match status" value="1"/>
</dbReference>
<accession>A0A081G1G3</accession>
<evidence type="ECO:0000313" key="2">
    <source>
        <dbReference type="Proteomes" id="UP000028252"/>
    </source>
</evidence>